<feature type="region of interest" description="Disordered" evidence="1">
    <location>
        <begin position="175"/>
        <end position="223"/>
    </location>
</feature>
<name>A0ABW3LRZ9_9GAMM</name>
<feature type="compositionally biased region" description="Basic and acidic residues" evidence="1">
    <location>
        <begin position="250"/>
        <end position="263"/>
    </location>
</feature>
<accession>A0ABW3LRZ9</accession>
<evidence type="ECO:0000313" key="2">
    <source>
        <dbReference type="EMBL" id="MFD1040760.1"/>
    </source>
</evidence>
<gene>
    <name evidence="2" type="ORF">ACFQ2N_00155</name>
</gene>
<feature type="region of interest" description="Disordered" evidence="1">
    <location>
        <begin position="283"/>
        <end position="313"/>
    </location>
</feature>
<feature type="compositionally biased region" description="Low complexity" evidence="1">
    <location>
        <begin position="181"/>
        <end position="215"/>
    </location>
</feature>
<dbReference type="EMBL" id="JBHTKN010000001">
    <property type="protein sequence ID" value="MFD1040760.1"/>
    <property type="molecule type" value="Genomic_DNA"/>
</dbReference>
<evidence type="ECO:0000256" key="1">
    <source>
        <dbReference type="SAM" id="MobiDB-lite"/>
    </source>
</evidence>
<organism evidence="2 3">
    <name type="scientific">Pseudoxanthomonas kaohsiungensis</name>
    <dbReference type="NCBI Taxonomy" id="283923"/>
    <lineage>
        <taxon>Bacteria</taxon>
        <taxon>Pseudomonadati</taxon>
        <taxon>Pseudomonadota</taxon>
        <taxon>Gammaproteobacteria</taxon>
        <taxon>Lysobacterales</taxon>
        <taxon>Lysobacteraceae</taxon>
        <taxon>Pseudoxanthomonas</taxon>
    </lineage>
</organism>
<keyword evidence="3" id="KW-1185">Reference proteome</keyword>
<evidence type="ECO:0000313" key="3">
    <source>
        <dbReference type="Proteomes" id="UP001597033"/>
    </source>
</evidence>
<reference evidence="3" key="1">
    <citation type="journal article" date="2019" name="Int. J. Syst. Evol. Microbiol.">
        <title>The Global Catalogue of Microorganisms (GCM) 10K type strain sequencing project: providing services to taxonomists for standard genome sequencing and annotation.</title>
        <authorList>
            <consortium name="The Broad Institute Genomics Platform"/>
            <consortium name="The Broad Institute Genome Sequencing Center for Infectious Disease"/>
            <person name="Wu L."/>
            <person name="Ma J."/>
        </authorList>
    </citation>
    <scope>NUCLEOTIDE SEQUENCE [LARGE SCALE GENOMIC DNA]</scope>
    <source>
        <strain evidence="3">CCUG 55854</strain>
    </source>
</reference>
<comment type="caution">
    <text evidence="2">The sequence shown here is derived from an EMBL/GenBank/DDBJ whole genome shotgun (WGS) entry which is preliminary data.</text>
</comment>
<proteinExistence type="predicted"/>
<dbReference type="RefSeq" id="WP_162376382.1">
    <property type="nucleotide sequence ID" value="NZ_JBHTKN010000001.1"/>
</dbReference>
<protein>
    <submittedName>
        <fullName evidence="2">Uncharacterized protein</fullName>
    </submittedName>
</protein>
<feature type="region of interest" description="Disordered" evidence="1">
    <location>
        <begin position="248"/>
        <end position="271"/>
    </location>
</feature>
<sequence length="313" mass="36041">MSNNYENDLSLGRRYKKYEGAYNLAFAADPDTHLRRFDEMAPQDDQQWKRLEVFRGNDREAYHTHKSNPNDALVRPTEKEQRMWEANQADMWRIDREPSYGQHAMTNNKWFDLSLEQRRGENTQKFFHAAEQRYGGDYEAWAAKAGSNVVAKEDYLQTRAGLEIEQRQAVQQQKLKETQVQEQPTEQAPLAQQAAPAQPTPQASPETAQEQAARAEAPRHTRLSLTNFATPEDGIAHLHKEMSPLPEAQVKQRIEQAEADHQAMGKGKTGDAAPRVEALNAYHAHVQEAQQQERRQRQEAPAQVETQRRTYQQ</sequence>
<dbReference type="Proteomes" id="UP001597033">
    <property type="component" value="Unassembled WGS sequence"/>
</dbReference>